<evidence type="ECO:0000256" key="1">
    <source>
        <dbReference type="SAM" id="MobiDB-lite"/>
    </source>
</evidence>
<dbReference type="AlphaFoldDB" id="A0AAD9A427"/>
<comment type="caution">
    <text evidence="2">The sequence shown here is derived from an EMBL/GenBank/DDBJ whole genome shotgun (WGS) entry which is preliminary data.</text>
</comment>
<proteinExistence type="predicted"/>
<gene>
    <name evidence="2" type="ORF">CCHR01_16620</name>
</gene>
<evidence type="ECO:0000313" key="2">
    <source>
        <dbReference type="EMBL" id="KAK1840755.1"/>
    </source>
</evidence>
<sequence>MHLVVVKITVEVDSLERGRQSSQNPISPVNVVPGDPARTSSWPIQPASGARTTIGMLSRGSIRHLAADLPPEVSFIFQVHVSPASLNSPIVVFERRRCSGHVLTHSRPHTGRSEAPATRPTGEPLAAHWSAGSDAETRERHRNLPSFENPSPRLREHRTTENIFLSPTSGRVSTMQIIRYPNVVTTGCSCGADEANCRPGNLPGSGTV</sequence>
<protein>
    <submittedName>
        <fullName evidence="2">Uncharacterized protein</fullName>
    </submittedName>
</protein>
<name>A0AAD9A427_9PEZI</name>
<accession>A0AAD9A427</accession>
<reference evidence="2" key="1">
    <citation type="submission" date="2023-01" db="EMBL/GenBank/DDBJ databases">
        <title>Colletotrichum chrysophilum M932 genome sequence.</title>
        <authorList>
            <person name="Baroncelli R."/>
        </authorList>
    </citation>
    <scope>NUCLEOTIDE SEQUENCE</scope>
    <source>
        <strain evidence="2">M932</strain>
    </source>
</reference>
<dbReference type="Proteomes" id="UP001243330">
    <property type="component" value="Unassembled WGS sequence"/>
</dbReference>
<dbReference type="EMBL" id="JAQOWY010000533">
    <property type="protein sequence ID" value="KAK1840755.1"/>
    <property type="molecule type" value="Genomic_DNA"/>
</dbReference>
<organism evidence="2 3">
    <name type="scientific">Colletotrichum chrysophilum</name>
    <dbReference type="NCBI Taxonomy" id="1836956"/>
    <lineage>
        <taxon>Eukaryota</taxon>
        <taxon>Fungi</taxon>
        <taxon>Dikarya</taxon>
        <taxon>Ascomycota</taxon>
        <taxon>Pezizomycotina</taxon>
        <taxon>Sordariomycetes</taxon>
        <taxon>Hypocreomycetidae</taxon>
        <taxon>Glomerellales</taxon>
        <taxon>Glomerellaceae</taxon>
        <taxon>Colletotrichum</taxon>
        <taxon>Colletotrichum gloeosporioides species complex</taxon>
    </lineage>
</organism>
<keyword evidence="3" id="KW-1185">Reference proteome</keyword>
<evidence type="ECO:0000313" key="3">
    <source>
        <dbReference type="Proteomes" id="UP001243330"/>
    </source>
</evidence>
<feature type="region of interest" description="Disordered" evidence="1">
    <location>
        <begin position="103"/>
        <end position="155"/>
    </location>
</feature>